<feature type="region of interest" description="Disordered" evidence="1">
    <location>
        <begin position="1"/>
        <end position="158"/>
    </location>
</feature>
<dbReference type="OrthoDB" id="3443855at2759"/>
<reference evidence="2" key="1">
    <citation type="submission" date="2021-02" db="EMBL/GenBank/DDBJ databases">
        <title>Genome sequence Cadophora malorum strain M34.</title>
        <authorList>
            <person name="Stefanovic E."/>
            <person name="Vu D."/>
            <person name="Scully C."/>
            <person name="Dijksterhuis J."/>
            <person name="Roader J."/>
            <person name="Houbraken J."/>
        </authorList>
    </citation>
    <scope>NUCLEOTIDE SEQUENCE</scope>
    <source>
        <strain evidence="2">M34</strain>
    </source>
</reference>
<feature type="compositionally biased region" description="Basic and acidic residues" evidence="1">
    <location>
        <begin position="122"/>
        <end position="152"/>
    </location>
</feature>
<sequence>MTPSESSRGASFKSKKSSKHDSDDEEDRPSSHRRSSHTTSSSKNTEKARKTSLLKSMFTRDHSEAKSRLASDMFRDESKRSSSSSKASKPKTEKARPEKIVEEETYTDEPDFSKFQSTYSEPVKEKKVEKKPEKNREEKKKKEDKMKEAPKRESKKPKFPVVESGRYVSRPIPSTFAAKTAFKSTYDISMAEKQTKIAELKGEELVEQEKWAREKLKAHAGTCPMGFNWGRFKQNAVPRQVEMEGYRCLGGAHFVTHELLSQGKGEVYFCTEQYSDHLGLIISESVPLGAPFSGQRWDGPYPASELPNKNRPPISVEEHARNLLPIVFGMNIHPAMMPQLQAQMIEKIKQDEKEDEECLQRFVNRKSSKGGPWWEDCH</sequence>
<dbReference type="EMBL" id="JAFJYH010000046">
    <property type="protein sequence ID" value="KAG4422596.1"/>
    <property type="molecule type" value="Genomic_DNA"/>
</dbReference>
<protein>
    <submittedName>
        <fullName evidence="2">Uncharacterized protein</fullName>
    </submittedName>
</protein>
<gene>
    <name evidence="2" type="ORF">IFR04_004217</name>
</gene>
<comment type="caution">
    <text evidence="2">The sequence shown here is derived from an EMBL/GenBank/DDBJ whole genome shotgun (WGS) entry which is preliminary data.</text>
</comment>
<keyword evidence="3" id="KW-1185">Reference proteome</keyword>
<name>A0A8H7WD34_9HELO</name>
<evidence type="ECO:0000256" key="1">
    <source>
        <dbReference type="SAM" id="MobiDB-lite"/>
    </source>
</evidence>
<evidence type="ECO:0000313" key="2">
    <source>
        <dbReference type="EMBL" id="KAG4422596.1"/>
    </source>
</evidence>
<accession>A0A8H7WD34</accession>
<organism evidence="2 3">
    <name type="scientific">Cadophora malorum</name>
    <dbReference type="NCBI Taxonomy" id="108018"/>
    <lineage>
        <taxon>Eukaryota</taxon>
        <taxon>Fungi</taxon>
        <taxon>Dikarya</taxon>
        <taxon>Ascomycota</taxon>
        <taxon>Pezizomycotina</taxon>
        <taxon>Leotiomycetes</taxon>
        <taxon>Helotiales</taxon>
        <taxon>Ploettnerulaceae</taxon>
        <taxon>Cadophora</taxon>
    </lineage>
</organism>
<evidence type="ECO:0000313" key="3">
    <source>
        <dbReference type="Proteomes" id="UP000664132"/>
    </source>
</evidence>
<dbReference type="Proteomes" id="UP000664132">
    <property type="component" value="Unassembled WGS sequence"/>
</dbReference>
<feature type="compositionally biased region" description="Basic and acidic residues" evidence="1">
    <location>
        <begin position="58"/>
        <end position="80"/>
    </location>
</feature>
<feature type="compositionally biased region" description="Basic and acidic residues" evidence="1">
    <location>
        <begin position="90"/>
        <end position="102"/>
    </location>
</feature>
<proteinExistence type="predicted"/>
<dbReference type="AlphaFoldDB" id="A0A8H7WD34"/>